<dbReference type="RefSeq" id="WP_183960127.1">
    <property type="nucleotide sequence ID" value="NZ_JACHHP010000002.1"/>
</dbReference>
<gene>
    <name evidence="3" type="ORF">HNQ52_001112</name>
</gene>
<dbReference type="EMBL" id="JACHHP010000002">
    <property type="protein sequence ID" value="MBB5207583.1"/>
    <property type="molecule type" value="Genomic_DNA"/>
</dbReference>
<dbReference type="PRINTS" id="PR00625">
    <property type="entry name" value="JDOMAIN"/>
</dbReference>
<dbReference type="PANTHER" id="PTHR24074">
    <property type="entry name" value="CO-CHAPERONE PROTEIN DJLA"/>
    <property type="match status" value="1"/>
</dbReference>
<keyword evidence="4" id="KW-1185">Reference proteome</keyword>
<dbReference type="SUPFAM" id="SSF46565">
    <property type="entry name" value="Chaperone J-domain"/>
    <property type="match status" value="1"/>
</dbReference>
<dbReference type="PROSITE" id="PS50076">
    <property type="entry name" value="DNAJ_2"/>
    <property type="match status" value="1"/>
</dbReference>
<sequence>MRYYGKVLGAILGFALMRHPIGILIGGLLGHAFDAGWLSKPKPRSQVDDAYAVLGVAPDASDEAIDRAYRQQMSKYHPDKVAGAADEIRALAEERARALNAAYDRIRDLRRKLGE</sequence>
<dbReference type="Proteomes" id="UP000521199">
    <property type="component" value="Unassembled WGS sequence"/>
</dbReference>
<keyword evidence="1" id="KW-0143">Chaperone</keyword>
<dbReference type="InterPro" id="IPR001623">
    <property type="entry name" value="DnaJ_domain"/>
</dbReference>
<dbReference type="Gene3D" id="1.10.287.110">
    <property type="entry name" value="DnaJ domain"/>
    <property type="match status" value="1"/>
</dbReference>
<organism evidence="3 4">
    <name type="scientific">Chiayiivirga flava</name>
    <dbReference type="NCBI Taxonomy" id="659595"/>
    <lineage>
        <taxon>Bacteria</taxon>
        <taxon>Pseudomonadati</taxon>
        <taxon>Pseudomonadota</taxon>
        <taxon>Gammaproteobacteria</taxon>
        <taxon>Lysobacterales</taxon>
        <taxon>Lysobacteraceae</taxon>
        <taxon>Chiayiivirga</taxon>
    </lineage>
</organism>
<dbReference type="Pfam" id="PF00226">
    <property type="entry name" value="DnaJ"/>
    <property type="match status" value="1"/>
</dbReference>
<dbReference type="SMART" id="SM00271">
    <property type="entry name" value="DnaJ"/>
    <property type="match status" value="1"/>
</dbReference>
<dbReference type="AlphaFoldDB" id="A0A7W8D438"/>
<accession>A0A7W8D438</accession>
<evidence type="ECO:0000256" key="1">
    <source>
        <dbReference type="ARBA" id="ARBA00023186"/>
    </source>
</evidence>
<dbReference type="InterPro" id="IPR036869">
    <property type="entry name" value="J_dom_sf"/>
</dbReference>
<name>A0A7W8D438_9GAMM</name>
<dbReference type="InterPro" id="IPR050817">
    <property type="entry name" value="DjlA_DnaK_co-chaperone"/>
</dbReference>
<dbReference type="CDD" id="cd06257">
    <property type="entry name" value="DnaJ"/>
    <property type="match status" value="1"/>
</dbReference>
<proteinExistence type="predicted"/>
<reference evidence="3 4" key="1">
    <citation type="submission" date="2020-08" db="EMBL/GenBank/DDBJ databases">
        <title>Genomic Encyclopedia of Type Strains, Phase IV (KMG-IV): sequencing the most valuable type-strain genomes for metagenomic binning, comparative biology and taxonomic classification.</title>
        <authorList>
            <person name="Goeker M."/>
        </authorList>
    </citation>
    <scope>NUCLEOTIDE SEQUENCE [LARGE SCALE GENOMIC DNA]</scope>
    <source>
        <strain evidence="3 4">DSM 24163</strain>
    </source>
</reference>
<evidence type="ECO:0000259" key="2">
    <source>
        <dbReference type="PROSITE" id="PS50076"/>
    </source>
</evidence>
<comment type="caution">
    <text evidence="3">The sequence shown here is derived from an EMBL/GenBank/DDBJ whole genome shotgun (WGS) entry which is preliminary data.</text>
</comment>
<evidence type="ECO:0000313" key="3">
    <source>
        <dbReference type="EMBL" id="MBB5207583.1"/>
    </source>
</evidence>
<evidence type="ECO:0000313" key="4">
    <source>
        <dbReference type="Proteomes" id="UP000521199"/>
    </source>
</evidence>
<feature type="domain" description="J" evidence="2">
    <location>
        <begin position="49"/>
        <end position="111"/>
    </location>
</feature>
<protein>
    <submittedName>
        <fullName evidence="3">DnaJ-domain-containing protein 1</fullName>
    </submittedName>
</protein>